<dbReference type="PROSITE" id="PS51831">
    <property type="entry name" value="HD"/>
    <property type="match status" value="1"/>
</dbReference>
<organism evidence="3">
    <name type="scientific">Caldithrix abyssi</name>
    <dbReference type="NCBI Taxonomy" id="187145"/>
    <lineage>
        <taxon>Bacteria</taxon>
        <taxon>Pseudomonadati</taxon>
        <taxon>Calditrichota</taxon>
        <taxon>Calditrichia</taxon>
        <taxon>Calditrichales</taxon>
        <taxon>Calditrichaceae</taxon>
        <taxon>Caldithrix</taxon>
    </lineage>
</organism>
<dbReference type="CDD" id="cd00077">
    <property type="entry name" value="HDc"/>
    <property type="match status" value="1"/>
</dbReference>
<dbReference type="SUPFAM" id="SSF109604">
    <property type="entry name" value="HD-domain/PDEase-like"/>
    <property type="match status" value="1"/>
</dbReference>
<dbReference type="Gene3D" id="1.10.3210.10">
    <property type="entry name" value="Hypothetical protein af1432"/>
    <property type="match status" value="1"/>
</dbReference>
<dbReference type="Pfam" id="PF13487">
    <property type="entry name" value="HD_5"/>
    <property type="match status" value="1"/>
</dbReference>
<dbReference type="InterPro" id="IPR037522">
    <property type="entry name" value="HD_GYP_dom"/>
</dbReference>
<accession>A0A7V4U057</accession>
<dbReference type="InterPro" id="IPR003607">
    <property type="entry name" value="HD/PDEase_dom"/>
</dbReference>
<gene>
    <name evidence="3" type="ORF">ENK44_07870</name>
</gene>
<dbReference type="AlphaFoldDB" id="A0A7V4U057"/>
<name>A0A7V4U057_CALAY</name>
<dbReference type="InterPro" id="IPR006674">
    <property type="entry name" value="HD_domain"/>
</dbReference>
<reference evidence="3" key="1">
    <citation type="journal article" date="2020" name="mSystems">
        <title>Genome- and Community-Level Interaction Insights into Carbon Utilization and Element Cycling Functions of Hydrothermarchaeota in Hydrothermal Sediment.</title>
        <authorList>
            <person name="Zhou Z."/>
            <person name="Liu Y."/>
            <person name="Xu W."/>
            <person name="Pan J."/>
            <person name="Luo Z.H."/>
            <person name="Li M."/>
        </authorList>
    </citation>
    <scope>NUCLEOTIDE SEQUENCE [LARGE SCALE GENOMIC DNA]</scope>
    <source>
        <strain evidence="3">HyVt-577</strain>
    </source>
</reference>
<dbReference type="SUPFAM" id="SSF55781">
    <property type="entry name" value="GAF domain-like"/>
    <property type="match status" value="1"/>
</dbReference>
<dbReference type="Pfam" id="PF01590">
    <property type="entry name" value="GAF"/>
    <property type="match status" value="1"/>
</dbReference>
<dbReference type="SMART" id="SM00471">
    <property type="entry name" value="HDc"/>
    <property type="match status" value="1"/>
</dbReference>
<dbReference type="Gene3D" id="3.30.450.40">
    <property type="match status" value="1"/>
</dbReference>
<evidence type="ECO:0000259" key="1">
    <source>
        <dbReference type="PROSITE" id="PS51831"/>
    </source>
</evidence>
<feature type="domain" description="HD" evidence="1">
    <location>
        <begin position="203"/>
        <end position="328"/>
    </location>
</feature>
<protein>
    <submittedName>
        <fullName evidence="3">GAF domain-containing protein</fullName>
    </submittedName>
</protein>
<feature type="domain" description="HD-GYP" evidence="2">
    <location>
        <begin position="181"/>
        <end position="379"/>
    </location>
</feature>
<dbReference type="Proteomes" id="UP000885779">
    <property type="component" value="Unassembled WGS sequence"/>
</dbReference>
<evidence type="ECO:0000259" key="2">
    <source>
        <dbReference type="PROSITE" id="PS51832"/>
    </source>
</evidence>
<dbReference type="InterPro" id="IPR003018">
    <property type="entry name" value="GAF"/>
</dbReference>
<evidence type="ECO:0000313" key="3">
    <source>
        <dbReference type="EMBL" id="HGY55600.1"/>
    </source>
</evidence>
<dbReference type="EMBL" id="DRQG01000073">
    <property type="protein sequence ID" value="HGY55600.1"/>
    <property type="molecule type" value="Genomic_DNA"/>
</dbReference>
<comment type="caution">
    <text evidence="3">The sequence shown here is derived from an EMBL/GenBank/DDBJ whole genome shotgun (WGS) entry which is preliminary data.</text>
</comment>
<dbReference type="PROSITE" id="PS51832">
    <property type="entry name" value="HD_GYP"/>
    <property type="match status" value="1"/>
</dbReference>
<proteinExistence type="predicted"/>
<sequence length="429" mass="49214">MNKAELYPDKTVDTLKQENERLSSLLQITQDLSSTLELDELLFKITDVVRATLKADRCTVFLLDTERNELWSKVATGVKKEIRFPANQGIAGHVATTGEVLNIPDAYADPRFNPEIDKKTGYRTRNMLTMPMRNNQGEIIGVFQILNKLDGAFSEEDEELLRGISGVAAASIENAQLYDELNKSFVSFIETLSSALDARDYITSGHSRRVTLYAVEIARLMRLSQEEINVIRYASLLHDIGKIGIPEIVLFKNKKLTEDEYEIIKRHASLSKSILSKIHFQRRLRDIPAIAASHHEKIDGTGYPEGLKGEQIPLGGKIIAVCDVFDALTSRRQYRDRMELEKVMDILEKETATSFEPFVVYQFKNIPLNVLIEILEFGHNDDLDRDDLQFLRDYTLKDLLQVRRNGAQNDNEAKMEEVFMRYYLRKYRL</sequence>
<dbReference type="InterPro" id="IPR029016">
    <property type="entry name" value="GAF-like_dom_sf"/>
</dbReference>
<dbReference type="PANTHER" id="PTHR43155">
    <property type="entry name" value="CYCLIC DI-GMP PHOSPHODIESTERASE PA4108-RELATED"/>
    <property type="match status" value="1"/>
</dbReference>
<dbReference type="PANTHER" id="PTHR43155:SF2">
    <property type="entry name" value="CYCLIC DI-GMP PHOSPHODIESTERASE PA4108"/>
    <property type="match status" value="1"/>
</dbReference>
<dbReference type="SMART" id="SM00065">
    <property type="entry name" value="GAF"/>
    <property type="match status" value="1"/>
</dbReference>